<dbReference type="GO" id="GO:0046983">
    <property type="term" value="F:protein dimerization activity"/>
    <property type="evidence" value="ECO:0007669"/>
    <property type="project" value="InterPro"/>
</dbReference>
<keyword evidence="3" id="KW-0597">Phosphoprotein</keyword>
<evidence type="ECO:0000256" key="2">
    <source>
        <dbReference type="ARBA" id="ARBA00012438"/>
    </source>
</evidence>
<keyword evidence="4 11" id="KW-0808">Transferase</keyword>
<dbReference type="GO" id="GO:0016020">
    <property type="term" value="C:membrane"/>
    <property type="evidence" value="ECO:0007669"/>
    <property type="project" value="InterPro"/>
</dbReference>
<dbReference type="EMBL" id="CP001778">
    <property type="protein sequence ID" value="ADD45417.1"/>
    <property type="molecule type" value="Genomic_DNA"/>
</dbReference>
<keyword evidence="9" id="KW-0472">Membrane</keyword>
<dbReference type="STRING" id="446470.Snas_5787"/>
<evidence type="ECO:0000256" key="3">
    <source>
        <dbReference type="ARBA" id="ARBA00022553"/>
    </source>
</evidence>
<dbReference type="PANTHER" id="PTHR24421">
    <property type="entry name" value="NITRATE/NITRITE SENSOR PROTEIN NARX-RELATED"/>
    <property type="match status" value="1"/>
</dbReference>
<evidence type="ECO:0000256" key="4">
    <source>
        <dbReference type="ARBA" id="ARBA00022679"/>
    </source>
</evidence>
<dbReference type="InterPro" id="IPR036890">
    <property type="entry name" value="HATPase_C_sf"/>
</dbReference>
<dbReference type="Gene3D" id="3.30.565.10">
    <property type="entry name" value="Histidine kinase-like ATPase, C-terminal domain"/>
    <property type="match status" value="1"/>
</dbReference>
<dbReference type="Pfam" id="PF07730">
    <property type="entry name" value="HisKA_3"/>
    <property type="match status" value="1"/>
</dbReference>
<protein>
    <recommendedName>
        <fullName evidence="2">histidine kinase</fullName>
        <ecNumber evidence="2">2.7.13.3</ecNumber>
    </recommendedName>
</protein>
<dbReference type="EC" id="2.7.13.3" evidence="2"/>
<feature type="transmembrane region" description="Helical" evidence="9">
    <location>
        <begin position="91"/>
        <end position="112"/>
    </location>
</feature>
<feature type="transmembrane region" description="Helical" evidence="9">
    <location>
        <begin position="62"/>
        <end position="79"/>
    </location>
</feature>
<dbReference type="SMART" id="SM00387">
    <property type="entry name" value="HATPase_c"/>
    <property type="match status" value="1"/>
</dbReference>
<evidence type="ECO:0000259" key="10">
    <source>
        <dbReference type="SMART" id="SM00387"/>
    </source>
</evidence>
<dbReference type="HOGENOM" id="CLU_000445_20_15_11"/>
<dbReference type="eggNOG" id="COG4585">
    <property type="taxonomic scope" value="Bacteria"/>
</dbReference>
<keyword evidence="9" id="KW-0812">Transmembrane</keyword>
<gene>
    <name evidence="11" type="ordered locus">Snas_5787</name>
</gene>
<feature type="domain" description="Histidine kinase/HSP90-like ATPase" evidence="10">
    <location>
        <begin position="318"/>
        <end position="409"/>
    </location>
</feature>
<dbReference type="PANTHER" id="PTHR24421:SF10">
    <property type="entry name" value="NITRATE_NITRITE SENSOR PROTEIN NARQ"/>
    <property type="match status" value="1"/>
</dbReference>
<dbReference type="AlphaFoldDB" id="D3PYY8"/>
<evidence type="ECO:0000256" key="1">
    <source>
        <dbReference type="ARBA" id="ARBA00000085"/>
    </source>
</evidence>
<reference evidence="11 12" key="1">
    <citation type="journal article" date="2009" name="Stand. Genomic Sci.">
        <title>Complete genome sequence of Stackebrandtia nassauensis type strain (LLR-40K-21).</title>
        <authorList>
            <person name="Munk C."/>
            <person name="Lapidus A."/>
            <person name="Copeland A."/>
            <person name="Jando M."/>
            <person name="Mayilraj S."/>
            <person name="Glavina Del Rio T."/>
            <person name="Nolan M."/>
            <person name="Chen F."/>
            <person name="Lucas S."/>
            <person name="Tice H."/>
            <person name="Cheng J.F."/>
            <person name="Han C."/>
            <person name="Detter J.C."/>
            <person name="Bruce D."/>
            <person name="Goodwin L."/>
            <person name="Chain P."/>
            <person name="Pitluck S."/>
            <person name="Goker M."/>
            <person name="Ovchinikova G."/>
            <person name="Pati A."/>
            <person name="Ivanova N."/>
            <person name="Mavromatis K."/>
            <person name="Chen A."/>
            <person name="Palaniappan K."/>
            <person name="Land M."/>
            <person name="Hauser L."/>
            <person name="Chang Y.J."/>
            <person name="Jeffries C.D."/>
            <person name="Bristow J."/>
            <person name="Eisen J.A."/>
            <person name="Markowitz V."/>
            <person name="Hugenholtz P."/>
            <person name="Kyrpides N.C."/>
            <person name="Klenk H.P."/>
        </authorList>
    </citation>
    <scope>NUCLEOTIDE SEQUENCE [LARGE SCALE GENOMIC DNA]</scope>
    <source>
        <strain evidence="12">DSM 44728 / CIP 108903 / NRRL B-16338 / NBRC 102104 / LLR-40K-21</strain>
    </source>
</reference>
<evidence type="ECO:0000313" key="11">
    <source>
        <dbReference type="EMBL" id="ADD45417.1"/>
    </source>
</evidence>
<evidence type="ECO:0000313" key="12">
    <source>
        <dbReference type="Proteomes" id="UP000000844"/>
    </source>
</evidence>
<organism evidence="11 12">
    <name type="scientific">Stackebrandtia nassauensis (strain DSM 44728 / CIP 108903 / NRRL B-16338 / NBRC 102104 / LLR-40K-21)</name>
    <dbReference type="NCBI Taxonomy" id="446470"/>
    <lineage>
        <taxon>Bacteria</taxon>
        <taxon>Bacillati</taxon>
        <taxon>Actinomycetota</taxon>
        <taxon>Actinomycetes</taxon>
        <taxon>Glycomycetales</taxon>
        <taxon>Glycomycetaceae</taxon>
        <taxon>Stackebrandtia</taxon>
    </lineage>
</organism>
<dbReference type="SUPFAM" id="SSF55874">
    <property type="entry name" value="ATPase domain of HSP90 chaperone/DNA topoisomerase II/histidine kinase"/>
    <property type="match status" value="1"/>
</dbReference>
<evidence type="ECO:0000256" key="6">
    <source>
        <dbReference type="ARBA" id="ARBA00022777"/>
    </source>
</evidence>
<evidence type="ECO:0000256" key="8">
    <source>
        <dbReference type="ARBA" id="ARBA00023012"/>
    </source>
</evidence>
<dbReference type="InterPro" id="IPR003594">
    <property type="entry name" value="HATPase_dom"/>
</dbReference>
<dbReference type="InterPro" id="IPR011712">
    <property type="entry name" value="Sig_transdc_His_kin_sub3_dim/P"/>
</dbReference>
<evidence type="ECO:0000256" key="9">
    <source>
        <dbReference type="SAM" id="Phobius"/>
    </source>
</evidence>
<keyword evidence="9" id="KW-1133">Transmembrane helix</keyword>
<feature type="transmembrane region" description="Helical" evidence="9">
    <location>
        <begin position="21"/>
        <end position="42"/>
    </location>
</feature>
<dbReference type="KEGG" id="sna:Snas_5787"/>
<accession>D3PYY8</accession>
<feature type="transmembrane region" description="Helical" evidence="9">
    <location>
        <begin position="152"/>
        <end position="172"/>
    </location>
</feature>
<keyword evidence="7" id="KW-0067">ATP-binding</keyword>
<evidence type="ECO:0000256" key="5">
    <source>
        <dbReference type="ARBA" id="ARBA00022741"/>
    </source>
</evidence>
<keyword evidence="5" id="KW-0547">Nucleotide-binding</keyword>
<dbReference type="OrthoDB" id="227596at2"/>
<dbReference type="Proteomes" id="UP000000844">
    <property type="component" value="Chromosome"/>
</dbReference>
<keyword evidence="6 11" id="KW-0418">Kinase</keyword>
<proteinExistence type="predicted"/>
<comment type="catalytic activity">
    <reaction evidence="1">
        <text>ATP + protein L-histidine = ADP + protein N-phospho-L-histidine.</text>
        <dbReference type="EC" id="2.7.13.3"/>
    </reaction>
</comment>
<dbReference type="InterPro" id="IPR050482">
    <property type="entry name" value="Sensor_HK_TwoCompSys"/>
</dbReference>
<evidence type="ECO:0000256" key="7">
    <source>
        <dbReference type="ARBA" id="ARBA00022840"/>
    </source>
</evidence>
<dbReference type="GO" id="GO:0000155">
    <property type="term" value="F:phosphorelay sensor kinase activity"/>
    <property type="evidence" value="ECO:0007669"/>
    <property type="project" value="InterPro"/>
</dbReference>
<dbReference type="RefSeq" id="WP_013020988.1">
    <property type="nucleotide sequence ID" value="NC_013947.1"/>
</dbReference>
<sequence>MNTDRDGVGGRRWVRVNNGRAPLFLSGLFYFAVALLLTSSALDLGFLRLDIPASGGSEPLNAWGFLAATVVAAVVWPLLRWSRDGGRFTKLASVVFVAAVTLLLSVGGWAAIVLEAMVTVHIVFAFGLRFALGYVVALAVTSFGISWWYRGSVAIAVIETAISVVFALWAIAMAKVLQSEQRQAEQTRRLLAERTEAHEELRRYAARVKELTVSEERARMSREMHDSVGHYLTVISLGLRNAQRYREAGVGDAWAEVAQARQLTTEALEETRRWVKALRPLALEDRAGPAAMAALAESFSGFEVDFQAGDGLPELDENVELLLYRSLQEGLANVARHSGATRVTVRLSGDERSVRLSITDDGRGADPDRADGFGLAGLRQRAEAAGGTVATSRPDTGGFTLTIEAPTAPRPAMAS</sequence>
<dbReference type="CDD" id="cd16917">
    <property type="entry name" value="HATPase_UhpB-NarQ-NarX-like"/>
    <property type="match status" value="1"/>
</dbReference>
<dbReference type="Pfam" id="PF02518">
    <property type="entry name" value="HATPase_c"/>
    <property type="match status" value="1"/>
</dbReference>
<feature type="transmembrane region" description="Helical" evidence="9">
    <location>
        <begin position="118"/>
        <end position="140"/>
    </location>
</feature>
<keyword evidence="8" id="KW-0902">Two-component regulatory system</keyword>
<keyword evidence="12" id="KW-1185">Reference proteome</keyword>
<name>D3PYY8_STANL</name>
<dbReference type="GO" id="GO:0005524">
    <property type="term" value="F:ATP binding"/>
    <property type="evidence" value="ECO:0007669"/>
    <property type="project" value="UniProtKB-KW"/>
</dbReference>
<dbReference type="Gene3D" id="1.20.5.1930">
    <property type="match status" value="1"/>
</dbReference>